<proteinExistence type="predicted"/>
<dbReference type="InterPro" id="IPR000944">
    <property type="entry name" value="Tscrpt_reg_Rrf2"/>
</dbReference>
<dbReference type="PANTHER" id="PTHR33221">
    <property type="entry name" value="WINGED HELIX-TURN-HELIX TRANSCRIPTIONAL REGULATOR, RRF2 FAMILY"/>
    <property type="match status" value="1"/>
</dbReference>
<dbReference type="InterPro" id="IPR036388">
    <property type="entry name" value="WH-like_DNA-bd_sf"/>
</dbReference>
<dbReference type="Gene3D" id="1.10.10.10">
    <property type="entry name" value="Winged helix-like DNA-binding domain superfamily/Winged helix DNA-binding domain"/>
    <property type="match status" value="1"/>
</dbReference>
<dbReference type="NCBIfam" id="TIGR00738">
    <property type="entry name" value="rrf2_super"/>
    <property type="match status" value="1"/>
</dbReference>
<dbReference type="PANTHER" id="PTHR33221:SF4">
    <property type="entry name" value="HTH-TYPE TRANSCRIPTIONAL REPRESSOR NSRR"/>
    <property type="match status" value="1"/>
</dbReference>
<dbReference type="PROSITE" id="PS51197">
    <property type="entry name" value="HTH_RRF2_2"/>
    <property type="match status" value="1"/>
</dbReference>
<evidence type="ECO:0000313" key="2">
    <source>
        <dbReference type="EMBL" id="BBF70718.1"/>
    </source>
</evidence>
<accession>A0ABM7G5X8</accession>
<dbReference type="Pfam" id="PF02082">
    <property type="entry name" value="Rrf2"/>
    <property type="match status" value="1"/>
</dbReference>
<evidence type="ECO:0000313" key="3">
    <source>
        <dbReference type="Proteomes" id="UP001059971"/>
    </source>
</evidence>
<keyword evidence="3" id="KW-1185">Reference proteome</keyword>
<protein>
    <recommendedName>
        <fullName evidence="4">Rrf2 family transcriptional regulator</fullName>
    </recommendedName>
</protein>
<keyword evidence="1" id="KW-0238">DNA-binding</keyword>
<evidence type="ECO:0000256" key="1">
    <source>
        <dbReference type="ARBA" id="ARBA00023125"/>
    </source>
</evidence>
<organism evidence="2 3">
    <name type="scientific">Sphingomonas bisphenolicum</name>
    <dbReference type="NCBI Taxonomy" id="296544"/>
    <lineage>
        <taxon>Bacteria</taxon>
        <taxon>Pseudomonadati</taxon>
        <taxon>Pseudomonadota</taxon>
        <taxon>Alphaproteobacteria</taxon>
        <taxon>Sphingomonadales</taxon>
        <taxon>Sphingomonadaceae</taxon>
        <taxon>Sphingomonas</taxon>
    </lineage>
</organism>
<reference evidence="2" key="1">
    <citation type="submission" date="2018-07" db="EMBL/GenBank/DDBJ databases">
        <title>Complete genome sequence of Sphingomonas bisphenolicum strain AO1, a bisphenol A degradative bacterium isolated from Japanese farm field.</title>
        <authorList>
            <person name="Murakami M."/>
            <person name="Koh M."/>
            <person name="Koba S."/>
            <person name="Matsumura Y."/>
        </authorList>
    </citation>
    <scope>NUCLEOTIDE SEQUENCE</scope>
    <source>
        <strain evidence="2">AO1</strain>
    </source>
</reference>
<dbReference type="EMBL" id="AP018817">
    <property type="protein sequence ID" value="BBF70718.1"/>
    <property type="molecule type" value="Genomic_DNA"/>
</dbReference>
<sequence length="170" mass="17870">MKRDTAPVSDDAMQLTRHTDYALRVLIHLAVAPTGWATIPEIADAYGLSRNHLMKVVHHLAQGGFITTRRGRGGGFALAEAPGETRIGAVVRYSEPDMKMADCANCAIRRACGLTAILAEATVAFMAVLDAYSLADAARDRAGLAALIAALPVPASAVSDACASSRPRPD</sequence>
<gene>
    <name evidence="2" type="ORF">SBA_ch1_29180</name>
</gene>
<evidence type="ECO:0008006" key="4">
    <source>
        <dbReference type="Google" id="ProtNLM"/>
    </source>
</evidence>
<dbReference type="Proteomes" id="UP001059971">
    <property type="component" value="Chromosome 1"/>
</dbReference>
<dbReference type="InterPro" id="IPR036390">
    <property type="entry name" value="WH_DNA-bd_sf"/>
</dbReference>
<dbReference type="SUPFAM" id="SSF46785">
    <property type="entry name" value="Winged helix' DNA-binding domain"/>
    <property type="match status" value="1"/>
</dbReference>
<name>A0ABM7G5X8_9SPHN</name>